<reference evidence="18 19" key="1">
    <citation type="journal article" date="2011" name="Stand. Genomic Sci.">
        <title>Complete genome sequence of Syntrophobotulus glycolicus type strain (FlGlyR).</title>
        <authorList>
            <person name="Han C."/>
            <person name="Mwirichia R."/>
            <person name="Chertkov O."/>
            <person name="Held B."/>
            <person name="Lapidus A."/>
            <person name="Nolan M."/>
            <person name="Lucas S."/>
            <person name="Hammon N."/>
            <person name="Deshpande S."/>
            <person name="Cheng J.F."/>
            <person name="Tapia R."/>
            <person name="Goodwin L."/>
            <person name="Pitluck S."/>
            <person name="Huntemann M."/>
            <person name="Liolios K."/>
            <person name="Ivanova N."/>
            <person name="Pagani I."/>
            <person name="Mavromatis K."/>
            <person name="Ovchinikova G."/>
            <person name="Pati A."/>
            <person name="Chen A."/>
            <person name="Palaniappan K."/>
            <person name="Land M."/>
            <person name="Hauser L."/>
            <person name="Brambilla E.M."/>
            <person name="Rohde M."/>
            <person name="Spring S."/>
            <person name="Sikorski J."/>
            <person name="Goker M."/>
            <person name="Woyke T."/>
            <person name="Bristow J."/>
            <person name="Eisen J.A."/>
            <person name="Markowitz V."/>
            <person name="Hugenholtz P."/>
            <person name="Kyrpides N.C."/>
            <person name="Klenk H.P."/>
            <person name="Detter J.C."/>
        </authorList>
    </citation>
    <scope>NUCLEOTIDE SEQUENCE [LARGE SCALE GENOMIC DNA]</scope>
    <source>
        <strain evidence="19">DSM 8271 / FlGlyR</strain>
    </source>
</reference>
<dbReference type="SUPFAM" id="SSF53244">
    <property type="entry name" value="MurD-like peptide ligases, peptide-binding domain"/>
    <property type="match status" value="1"/>
</dbReference>
<dbReference type="GO" id="GO:0008763">
    <property type="term" value="F:UDP-N-acetylmuramate-L-alanine ligase activity"/>
    <property type="evidence" value="ECO:0007669"/>
    <property type="project" value="UniProtKB-UniRule"/>
</dbReference>
<keyword evidence="8 14" id="KW-0067">ATP-binding</keyword>
<dbReference type="KEGG" id="sgy:Sgly_0451"/>
<dbReference type="HOGENOM" id="CLU_028104_1_0_9"/>
<dbReference type="EMBL" id="CP002547">
    <property type="protein sequence ID" value="ADY54817.1"/>
    <property type="molecule type" value="Genomic_DNA"/>
</dbReference>
<feature type="domain" description="Mur ligase N-terminal catalytic" evidence="15">
    <location>
        <begin position="6"/>
        <end position="104"/>
    </location>
</feature>
<keyword evidence="5 14" id="KW-0436">Ligase</keyword>
<evidence type="ECO:0000256" key="10">
    <source>
        <dbReference type="ARBA" id="ARBA00022984"/>
    </source>
</evidence>
<keyword evidence="9 14" id="KW-0133">Cell shape</keyword>
<dbReference type="GO" id="GO:0005737">
    <property type="term" value="C:cytoplasm"/>
    <property type="evidence" value="ECO:0007669"/>
    <property type="project" value="UniProtKB-SubCell"/>
</dbReference>
<keyword evidence="10 14" id="KW-0573">Peptidoglycan synthesis</keyword>
<dbReference type="GO" id="GO:0005524">
    <property type="term" value="F:ATP binding"/>
    <property type="evidence" value="ECO:0007669"/>
    <property type="project" value="UniProtKB-UniRule"/>
</dbReference>
<evidence type="ECO:0000256" key="14">
    <source>
        <dbReference type="HAMAP-Rule" id="MF_00046"/>
    </source>
</evidence>
<dbReference type="PANTHER" id="PTHR43445:SF3">
    <property type="entry name" value="UDP-N-ACETYLMURAMATE--L-ALANINE LIGASE"/>
    <property type="match status" value="1"/>
</dbReference>
<dbReference type="GO" id="GO:0071555">
    <property type="term" value="P:cell wall organization"/>
    <property type="evidence" value="ECO:0007669"/>
    <property type="project" value="UniProtKB-KW"/>
</dbReference>
<keyword evidence="11 14" id="KW-0131">Cell cycle</keyword>
<comment type="function">
    <text evidence="14">Cell wall formation.</text>
</comment>
<dbReference type="GO" id="GO:0008360">
    <property type="term" value="P:regulation of cell shape"/>
    <property type="evidence" value="ECO:0007669"/>
    <property type="project" value="UniProtKB-KW"/>
</dbReference>
<dbReference type="InterPro" id="IPR036565">
    <property type="entry name" value="Mur-like_cat_sf"/>
</dbReference>
<gene>
    <name evidence="14" type="primary">murC</name>
    <name evidence="18" type="ordered locus">Sgly_0451</name>
</gene>
<dbReference type="Proteomes" id="UP000007488">
    <property type="component" value="Chromosome"/>
</dbReference>
<evidence type="ECO:0000256" key="12">
    <source>
        <dbReference type="ARBA" id="ARBA00023316"/>
    </source>
</evidence>
<dbReference type="InterPro" id="IPR013221">
    <property type="entry name" value="Mur_ligase_cen"/>
</dbReference>
<keyword evidence="4 14" id="KW-0963">Cytoplasm</keyword>
<dbReference type="Pfam" id="PF02875">
    <property type="entry name" value="Mur_ligase_C"/>
    <property type="match status" value="1"/>
</dbReference>
<feature type="domain" description="Mur ligase central" evidence="17">
    <location>
        <begin position="110"/>
        <end position="287"/>
    </location>
</feature>
<dbReference type="InterPro" id="IPR005758">
    <property type="entry name" value="UDP-N-AcMur_Ala_ligase_MurC"/>
</dbReference>
<keyword evidence="12 14" id="KW-0961">Cell wall biogenesis/degradation</keyword>
<evidence type="ECO:0000256" key="13">
    <source>
        <dbReference type="ARBA" id="ARBA00047833"/>
    </source>
</evidence>
<evidence type="ECO:0000313" key="19">
    <source>
        <dbReference type="Proteomes" id="UP000007488"/>
    </source>
</evidence>
<evidence type="ECO:0000259" key="17">
    <source>
        <dbReference type="Pfam" id="PF08245"/>
    </source>
</evidence>
<comment type="catalytic activity">
    <reaction evidence="13 14">
        <text>UDP-N-acetyl-alpha-D-muramate + L-alanine + ATP = UDP-N-acetyl-alpha-D-muramoyl-L-alanine + ADP + phosphate + H(+)</text>
        <dbReference type="Rhea" id="RHEA:23372"/>
        <dbReference type="ChEBI" id="CHEBI:15378"/>
        <dbReference type="ChEBI" id="CHEBI:30616"/>
        <dbReference type="ChEBI" id="CHEBI:43474"/>
        <dbReference type="ChEBI" id="CHEBI:57972"/>
        <dbReference type="ChEBI" id="CHEBI:70757"/>
        <dbReference type="ChEBI" id="CHEBI:83898"/>
        <dbReference type="ChEBI" id="CHEBI:456216"/>
        <dbReference type="EC" id="6.3.2.8"/>
    </reaction>
</comment>
<dbReference type="GO" id="GO:0051301">
    <property type="term" value="P:cell division"/>
    <property type="evidence" value="ECO:0007669"/>
    <property type="project" value="UniProtKB-KW"/>
</dbReference>
<dbReference type="SUPFAM" id="SSF53623">
    <property type="entry name" value="MurD-like peptide ligases, catalytic domain"/>
    <property type="match status" value="1"/>
</dbReference>
<sequence>MTLSLHIHFVGIKGTGMSALAQIACLLENSVITGSDVPQKFFTDELLEKAGITVKEFDPINVENADMIVASAAYDDHHPEIARAKELNIPIYSYPQFLGLLMSKKCGICISGTHGKTTTTAMIGKILVDSGIDPSIVVGSSVPSIGGNARAGKGNYFVAESCEYRRHFLNYSPQHLVVTNIEFDHPDYYKDIHDVIAAFQSLTGKLPANGNLIIWQEDPNRTQIQTKAPITTYGFSEDADIKAENIVYSNGGSIFSVVINKESIGTLMLPVAGKHNILDALAAIALAFRLGIAPSEIIRSLSGFDGTKRRFERLGTKNGAVIFDDYAHHPTEIQTTLDGVRLCFPDRRIRAVFQPHTFSRTEKLLYEFSEAFSLADEVVLADIFSSARENKTCDSTVSSSNLATLINQKGIDTKYFPTLDEISSYLGQTLQEGDLVITLGAGDIYKVGQVLIS</sequence>
<proteinExistence type="inferred from homology"/>
<evidence type="ECO:0000256" key="5">
    <source>
        <dbReference type="ARBA" id="ARBA00022598"/>
    </source>
</evidence>
<dbReference type="OrthoDB" id="9804126at2"/>
<feature type="domain" description="Mur ligase C-terminal" evidence="16">
    <location>
        <begin position="309"/>
        <end position="442"/>
    </location>
</feature>
<dbReference type="Gene3D" id="3.40.1190.10">
    <property type="entry name" value="Mur-like, catalytic domain"/>
    <property type="match status" value="1"/>
</dbReference>
<evidence type="ECO:0000313" key="18">
    <source>
        <dbReference type="EMBL" id="ADY54817.1"/>
    </source>
</evidence>
<evidence type="ECO:0000256" key="2">
    <source>
        <dbReference type="ARBA" id="ARBA00004752"/>
    </source>
</evidence>
<dbReference type="Pfam" id="PF08245">
    <property type="entry name" value="Mur_ligase_M"/>
    <property type="match status" value="1"/>
</dbReference>
<evidence type="ECO:0000256" key="4">
    <source>
        <dbReference type="ARBA" id="ARBA00022490"/>
    </source>
</evidence>
<comment type="similarity">
    <text evidence="14">Belongs to the MurCDEF family.</text>
</comment>
<evidence type="ECO:0000256" key="7">
    <source>
        <dbReference type="ARBA" id="ARBA00022741"/>
    </source>
</evidence>
<dbReference type="InterPro" id="IPR004101">
    <property type="entry name" value="Mur_ligase_C"/>
</dbReference>
<dbReference type="HAMAP" id="MF_00046">
    <property type="entry name" value="MurC"/>
    <property type="match status" value="1"/>
</dbReference>
<dbReference type="InterPro" id="IPR000713">
    <property type="entry name" value="Mur_ligase_N"/>
</dbReference>
<keyword evidence="19" id="KW-1185">Reference proteome</keyword>
<evidence type="ECO:0000256" key="3">
    <source>
        <dbReference type="ARBA" id="ARBA00012211"/>
    </source>
</evidence>
<dbReference type="UniPathway" id="UPA00219"/>
<dbReference type="InterPro" id="IPR050061">
    <property type="entry name" value="MurCDEF_pg_biosynth"/>
</dbReference>
<dbReference type="GO" id="GO:0009252">
    <property type="term" value="P:peptidoglycan biosynthetic process"/>
    <property type="evidence" value="ECO:0007669"/>
    <property type="project" value="UniProtKB-UniRule"/>
</dbReference>
<evidence type="ECO:0000256" key="8">
    <source>
        <dbReference type="ARBA" id="ARBA00022840"/>
    </source>
</evidence>
<reference evidence="19" key="2">
    <citation type="submission" date="2011-02" db="EMBL/GenBank/DDBJ databases">
        <title>The complete genome of Syntrophobotulus glycolicus DSM 8271.</title>
        <authorList>
            <person name="Lucas S."/>
            <person name="Copeland A."/>
            <person name="Lapidus A."/>
            <person name="Bruce D."/>
            <person name="Goodwin L."/>
            <person name="Pitluck S."/>
            <person name="Kyrpides N."/>
            <person name="Mavromatis K."/>
            <person name="Pagani I."/>
            <person name="Ivanova N."/>
            <person name="Mikhailova N."/>
            <person name="Chertkov O."/>
            <person name="Held B."/>
            <person name="Detter J.C."/>
            <person name="Tapia R."/>
            <person name="Han C."/>
            <person name="Land M."/>
            <person name="Hauser L."/>
            <person name="Markowitz V."/>
            <person name="Cheng J.-F."/>
            <person name="Hugenholtz P."/>
            <person name="Woyke T."/>
            <person name="Wu D."/>
            <person name="Spring S."/>
            <person name="Schroeder M."/>
            <person name="Brambilla E."/>
            <person name="Klenk H.-P."/>
            <person name="Eisen J.A."/>
        </authorList>
    </citation>
    <scope>NUCLEOTIDE SEQUENCE [LARGE SCALE GENOMIC DNA]</scope>
    <source>
        <strain evidence="19">DSM 8271 / FlGlyR</strain>
    </source>
</reference>
<dbReference type="EC" id="6.3.2.8" evidence="3 14"/>
<keyword evidence="7 14" id="KW-0547">Nucleotide-binding</keyword>
<dbReference type="AlphaFoldDB" id="F0SY67"/>
<dbReference type="Pfam" id="PF01225">
    <property type="entry name" value="Mur_ligase"/>
    <property type="match status" value="1"/>
</dbReference>
<protein>
    <recommendedName>
        <fullName evidence="3 14">UDP-N-acetylmuramate--L-alanine ligase</fullName>
        <ecNumber evidence="3 14">6.3.2.8</ecNumber>
    </recommendedName>
    <alternativeName>
        <fullName evidence="14">UDP-N-acetylmuramoyl-L-alanine synthetase</fullName>
    </alternativeName>
</protein>
<evidence type="ECO:0000259" key="15">
    <source>
        <dbReference type="Pfam" id="PF01225"/>
    </source>
</evidence>
<feature type="binding site" evidence="14">
    <location>
        <begin position="112"/>
        <end position="118"/>
    </location>
    <ligand>
        <name>ATP</name>
        <dbReference type="ChEBI" id="CHEBI:30616"/>
    </ligand>
</feature>
<evidence type="ECO:0000256" key="9">
    <source>
        <dbReference type="ARBA" id="ARBA00022960"/>
    </source>
</evidence>
<comment type="pathway">
    <text evidence="2 14">Cell wall biogenesis; peptidoglycan biosynthesis.</text>
</comment>
<accession>F0SY67</accession>
<name>F0SY67_SYNGF</name>
<dbReference type="InterPro" id="IPR036615">
    <property type="entry name" value="Mur_ligase_C_dom_sf"/>
</dbReference>
<dbReference type="STRING" id="645991.Sgly_0451"/>
<evidence type="ECO:0000256" key="6">
    <source>
        <dbReference type="ARBA" id="ARBA00022618"/>
    </source>
</evidence>
<dbReference type="eggNOG" id="COG0773">
    <property type="taxonomic scope" value="Bacteria"/>
</dbReference>
<dbReference type="SUPFAM" id="SSF51984">
    <property type="entry name" value="MurCD N-terminal domain"/>
    <property type="match status" value="1"/>
</dbReference>
<keyword evidence="6 14" id="KW-0132">Cell division</keyword>
<dbReference type="NCBIfam" id="TIGR01082">
    <property type="entry name" value="murC"/>
    <property type="match status" value="1"/>
</dbReference>
<evidence type="ECO:0000256" key="1">
    <source>
        <dbReference type="ARBA" id="ARBA00004496"/>
    </source>
</evidence>
<dbReference type="PANTHER" id="PTHR43445">
    <property type="entry name" value="UDP-N-ACETYLMURAMATE--L-ALANINE LIGASE-RELATED"/>
    <property type="match status" value="1"/>
</dbReference>
<dbReference type="Gene3D" id="3.90.190.20">
    <property type="entry name" value="Mur ligase, C-terminal domain"/>
    <property type="match status" value="1"/>
</dbReference>
<evidence type="ECO:0000256" key="11">
    <source>
        <dbReference type="ARBA" id="ARBA00023306"/>
    </source>
</evidence>
<evidence type="ECO:0000259" key="16">
    <source>
        <dbReference type="Pfam" id="PF02875"/>
    </source>
</evidence>
<dbReference type="Gene3D" id="3.40.50.720">
    <property type="entry name" value="NAD(P)-binding Rossmann-like Domain"/>
    <property type="match status" value="1"/>
</dbReference>
<organism evidence="18 19">
    <name type="scientific">Syntrophobotulus glycolicus (strain DSM 8271 / FlGlyR)</name>
    <dbReference type="NCBI Taxonomy" id="645991"/>
    <lineage>
        <taxon>Bacteria</taxon>
        <taxon>Bacillati</taxon>
        <taxon>Bacillota</taxon>
        <taxon>Clostridia</taxon>
        <taxon>Eubacteriales</taxon>
        <taxon>Desulfitobacteriaceae</taxon>
        <taxon>Syntrophobotulus</taxon>
    </lineage>
</organism>
<comment type="subcellular location">
    <subcellularLocation>
        <location evidence="1 14">Cytoplasm</location>
    </subcellularLocation>
</comment>